<evidence type="ECO:0000313" key="2">
    <source>
        <dbReference type="EMBL" id="CAB4310014.1"/>
    </source>
</evidence>
<reference evidence="1 3" key="2">
    <citation type="submission" date="2020-05" db="EMBL/GenBank/DDBJ databases">
        <authorList>
            <person name="Campoy J."/>
            <person name="Schneeberger K."/>
            <person name="Spophaly S."/>
        </authorList>
    </citation>
    <scope>NUCLEOTIDE SEQUENCE [LARGE SCALE GENOMIC DNA]</scope>
    <source>
        <strain evidence="1">PruArmRojPasFocal</strain>
    </source>
</reference>
<reference evidence="4" key="1">
    <citation type="journal article" date="2020" name="Genome Biol.">
        <title>Gamete binning: chromosome-level and haplotype-resolved genome assembly enabled by high-throughput single-cell sequencing of gamete genomes.</title>
        <authorList>
            <person name="Campoy J.A."/>
            <person name="Sun H."/>
            <person name="Goel M."/>
            <person name="Jiao W.-B."/>
            <person name="Folz-Donahue K."/>
            <person name="Wang N."/>
            <person name="Rubio M."/>
            <person name="Liu C."/>
            <person name="Kukat C."/>
            <person name="Ruiz D."/>
            <person name="Huettel B."/>
            <person name="Schneeberger K."/>
        </authorList>
    </citation>
    <scope>NUCLEOTIDE SEQUENCE [LARGE SCALE GENOMIC DNA]</scope>
    <source>
        <strain evidence="4">cv. Rojo Pasion</strain>
    </source>
</reference>
<protein>
    <submittedName>
        <fullName evidence="1">Uncharacterized protein</fullName>
    </submittedName>
</protein>
<dbReference type="AlphaFoldDB" id="A0A6J5UU62"/>
<dbReference type="EMBL" id="CAEKKB010000005">
    <property type="protein sequence ID" value="CAB4310014.1"/>
    <property type="molecule type" value="Genomic_DNA"/>
</dbReference>
<organism evidence="1 3">
    <name type="scientific">Prunus armeniaca</name>
    <name type="common">Apricot</name>
    <name type="synonym">Armeniaca vulgaris</name>
    <dbReference type="NCBI Taxonomy" id="36596"/>
    <lineage>
        <taxon>Eukaryota</taxon>
        <taxon>Viridiplantae</taxon>
        <taxon>Streptophyta</taxon>
        <taxon>Embryophyta</taxon>
        <taxon>Tracheophyta</taxon>
        <taxon>Spermatophyta</taxon>
        <taxon>Magnoliopsida</taxon>
        <taxon>eudicotyledons</taxon>
        <taxon>Gunneridae</taxon>
        <taxon>Pentapetalae</taxon>
        <taxon>rosids</taxon>
        <taxon>fabids</taxon>
        <taxon>Rosales</taxon>
        <taxon>Rosaceae</taxon>
        <taxon>Amygdaloideae</taxon>
        <taxon>Amygdaleae</taxon>
        <taxon>Prunus</taxon>
    </lineage>
</organism>
<proteinExistence type="predicted"/>
<accession>A0A6J5UU62</accession>
<evidence type="ECO:0000313" key="1">
    <source>
        <dbReference type="EMBL" id="CAB4279561.1"/>
    </source>
</evidence>
<dbReference type="Proteomes" id="UP000507245">
    <property type="component" value="Unassembled WGS sequence"/>
</dbReference>
<evidence type="ECO:0000313" key="4">
    <source>
        <dbReference type="Proteomes" id="UP000507245"/>
    </source>
</evidence>
<dbReference type="EMBL" id="CAEKDK010000005">
    <property type="protein sequence ID" value="CAB4279561.1"/>
    <property type="molecule type" value="Genomic_DNA"/>
</dbReference>
<sequence>MMAMGNGGEGNRWLRARVLGSLVWWGAGDGGRNEGWRSWRNGGMKGEENRRGVEIMEEWENGRRRKPKGVGRWVGPYGGGYGGMGE</sequence>
<keyword evidence="4" id="KW-1185">Reference proteome</keyword>
<evidence type="ECO:0000313" key="3">
    <source>
        <dbReference type="Proteomes" id="UP000507222"/>
    </source>
</evidence>
<gene>
    <name evidence="1" type="ORF">CURHAP_LOCUS31891</name>
    <name evidence="2" type="ORF">ORAREDHAP_LOCUS31492</name>
</gene>
<name>A0A6J5UU62_PRUAR</name>
<dbReference type="Proteomes" id="UP000507222">
    <property type="component" value="Unassembled WGS sequence"/>
</dbReference>